<name>Q4GYM7_TRYB2</name>
<gene>
    <name evidence="2" type="ORF">TB927.1.3460</name>
</gene>
<proteinExistence type="predicted"/>
<dbReference type="PaxDb" id="5691-CAJ16557"/>
<dbReference type="GeneID" id="4357415"/>
<reference evidence="3" key="2">
    <citation type="journal article" date="2005" name="Science">
        <title>The genome of the African trypanosome Trypanosoma brucei.</title>
        <authorList>
            <person name="Berriman M."/>
            <person name="Ghedin E."/>
            <person name="Hertz-Fowler C."/>
            <person name="Blandin G."/>
            <person name="Renauld H."/>
            <person name="Bartholomeu D.C."/>
            <person name="Lennard N.J."/>
            <person name="Caler E."/>
            <person name="Hamlin N.E."/>
            <person name="Haas B."/>
            <person name="Bohme U."/>
            <person name="Hannick L."/>
            <person name="Aslett M.A."/>
            <person name="Shallom J."/>
            <person name="Marcello L."/>
            <person name="Hou L."/>
            <person name="Wickstead B."/>
            <person name="Alsmark U.C."/>
            <person name="Arrowsmith C."/>
            <person name="Atkin R.J."/>
            <person name="Barron A.J."/>
            <person name="Bringaud F."/>
            <person name="Brooks K."/>
            <person name="Carrington M."/>
            <person name="Cherevach I."/>
            <person name="Chillingworth T.J."/>
            <person name="Churcher C."/>
            <person name="Clark L.N."/>
            <person name="Corton C.H."/>
            <person name="Cronin A."/>
            <person name="Davies R.M."/>
            <person name="Doggett J."/>
            <person name="Djikeng A."/>
            <person name="Feldblyum T."/>
            <person name="Field M.C."/>
            <person name="Fraser A."/>
            <person name="Goodhead I."/>
            <person name="Hance Z."/>
            <person name="Harper D."/>
            <person name="Harris B.R."/>
            <person name="Hauser H."/>
            <person name="Hostetler J."/>
            <person name="Ivens A."/>
            <person name="Jagels K."/>
            <person name="Johnson D."/>
            <person name="Johnson J."/>
            <person name="Jones K."/>
            <person name="Kerhornou A.X."/>
            <person name="Koo H."/>
            <person name="Larke N."/>
            <person name="Landfear S."/>
            <person name="Larkin C."/>
            <person name="Leech V."/>
            <person name="Line A."/>
            <person name="Lord A."/>
            <person name="Macleod A."/>
            <person name="Mooney P.J."/>
            <person name="Moule S."/>
            <person name="Martin D.M."/>
            <person name="Morgan G.W."/>
            <person name="Mungall K."/>
            <person name="Norbertczak H."/>
            <person name="Ormond D."/>
            <person name="Pai G."/>
            <person name="Peacock C.S."/>
            <person name="Peterson J."/>
            <person name="Quail M.A."/>
            <person name="Rabbinowitsch E."/>
            <person name="Rajandream M.A."/>
            <person name="Reitter C."/>
            <person name="Salzberg S.L."/>
            <person name="Sanders M."/>
            <person name="Schobel S."/>
            <person name="Sharp S."/>
            <person name="Simmonds M."/>
            <person name="Simpson A.J."/>
            <person name="Tallon L."/>
            <person name="Turner C.M."/>
            <person name="Tait A."/>
            <person name="Tivey A.R."/>
            <person name="Van Aken S."/>
            <person name="Walker D."/>
            <person name="Wanless D."/>
            <person name="Wang S."/>
            <person name="White B."/>
            <person name="White O."/>
            <person name="Whitehead S."/>
            <person name="Woodward J."/>
            <person name="Wortman J."/>
            <person name="Adams M.D."/>
            <person name="Embley T.M."/>
            <person name="Gull K."/>
            <person name="Ullu E."/>
            <person name="Barry J.D."/>
            <person name="Fairlamb A.H."/>
            <person name="Opperdoes F."/>
            <person name="Barrell B.G."/>
            <person name="Donelson J.E."/>
            <person name="Hall N."/>
            <person name="Fraser C.M."/>
            <person name="Melville S.E."/>
            <person name="El-Sayed N.M."/>
        </authorList>
    </citation>
    <scope>NUCLEOTIDE SEQUENCE [LARGE SCALE GENOMIC DNA]</scope>
    <source>
        <strain evidence="3">927/4 GUTat10.1</strain>
    </source>
</reference>
<dbReference type="RefSeq" id="XP_001219044.1">
    <property type="nucleotide sequence ID" value="XM_001219043.1"/>
</dbReference>
<protein>
    <submittedName>
        <fullName evidence="2">Uncharacterized protein</fullName>
    </submittedName>
</protein>
<dbReference type="KEGG" id="tbr:TB927.1.3460"/>
<organism evidence="2 3">
    <name type="scientific">Trypanosoma brucei brucei (strain 927/4 GUTat10.1)</name>
    <dbReference type="NCBI Taxonomy" id="185431"/>
    <lineage>
        <taxon>Eukaryota</taxon>
        <taxon>Discoba</taxon>
        <taxon>Euglenozoa</taxon>
        <taxon>Kinetoplastea</taxon>
        <taxon>Metakinetoplastina</taxon>
        <taxon>Trypanosomatida</taxon>
        <taxon>Trypanosomatidae</taxon>
        <taxon>Trypanosoma</taxon>
    </lineage>
</organism>
<keyword evidence="1" id="KW-0472">Membrane</keyword>
<sequence>MRKAKQKKKSKAKQKKMYEEEDDDNKCVWFTPLSHFLPEVSFFSFFLFDCFIAWSNFTSPLFCCFIFFFLIFLLLFLWCFSTFFFSSPPSLTSMCICVCVPSTQSLQSIHLFFSFFPPSSSINKYIYIYIYYYYYY</sequence>
<dbReference type="InParanoid" id="Q4GYM7"/>
<dbReference type="Proteomes" id="UP000008524">
    <property type="component" value="Chromosome 1"/>
</dbReference>
<evidence type="ECO:0000256" key="1">
    <source>
        <dbReference type="SAM" id="Phobius"/>
    </source>
</evidence>
<accession>Q4GYM7</accession>
<dbReference type="AlphaFoldDB" id="Q4GYM7"/>
<dbReference type="EMBL" id="AL929603">
    <property type="protein sequence ID" value="CAJ16557.1"/>
    <property type="molecule type" value="Genomic_DNA"/>
</dbReference>
<reference evidence="2 3" key="1">
    <citation type="journal article" date="2003" name="Nucleic Acids Res.">
        <title>The DNA sequence of chromosome I of an African trypanosome: gene content, chromosome organisation, recombination and polymorphism.</title>
        <authorList>
            <person name="Hall N."/>
            <person name="Berriman M."/>
            <person name="Lennard N.J."/>
            <person name="Harris B.R."/>
            <person name="Hertz-Fowler C."/>
            <person name="Bart-Delabesse E.N."/>
            <person name="Gerrare C.S."/>
            <person name="Atkin R.J."/>
            <person name="Barron A.J."/>
            <person name="Bowman S."/>
            <person name="Bray-Allen S.P."/>
            <person name="Bringaud F."/>
            <person name="Clark L.N."/>
            <person name="Corton C.H."/>
            <person name="Cronin A."/>
            <person name="Davies R."/>
            <person name="Doggett J."/>
            <person name="Fraser A."/>
            <person name="Gruter E."/>
            <person name="Hall S."/>
            <person name="Harper A.D."/>
            <person name="Kay M.P."/>
            <person name="Leech V."/>
            <person name="Mayes R."/>
            <person name="Price C."/>
            <person name="Quail M.A."/>
            <person name="Rabbinowitch E."/>
            <person name="Reitter C."/>
            <person name="Rutherford K."/>
            <person name="Sasse J."/>
            <person name="Sharp S."/>
            <person name="Shownkeen R."/>
            <person name="Macleod A."/>
            <person name="Taylor S."/>
            <person name="Tweedie A."/>
            <person name="Turner C.M.R."/>
            <person name="Tait A."/>
            <person name="Gull K."/>
            <person name="Barrell B."/>
            <person name="Melville S.E."/>
        </authorList>
    </citation>
    <scope>NUCLEOTIDE SEQUENCE [LARGE SCALE GENOMIC DNA]</scope>
    <source>
        <strain evidence="2 3">927/4 GUTat10.1</strain>
    </source>
</reference>
<keyword evidence="1" id="KW-0812">Transmembrane</keyword>
<evidence type="ECO:0000313" key="3">
    <source>
        <dbReference type="Proteomes" id="UP000008524"/>
    </source>
</evidence>
<feature type="transmembrane region" description="Helical" evidence="1">
    <location>
        <begin position="60"/>
        <end position="85"/>
    </location>
</feature>
<evidence type="ECO:0000313" key="2">
    <source>
        <dbReference type="EMBL" id="CAJ16557.1"/>
    </source>
</evidence>
<keyword evidence="1" id="KW-1133">Transmembrane helix</keyword>
<keyword evidence="3" id="KW-1185">Reference proteome</keyword>